<keyword evidence="2" id="KW-0176">Collagen</keyword>
<organism evidence="2 3">
    <name type="scientific">Candidatus Gallilactobacillus intestinavium</name>
    <dbReference type="NCBI Taxonomy" id="2840838"/>
    <lineage>
        <taxon>Bacteria</taxon>
        <taxon>Bacillati</taxon>
        <taxon>Bacillota</taxon>
        <taxon>Bacilli</taxon>
        <taxon>Lactobacillales</taxon>
        <taxon>Lactobacillaceae</taxon>
        <taxon>Lactobacillaceae incertae sedis</taxon>
        <taxon>Candidatus Gallilactobacillus</taxon>
    </lineage>
</organism>
<dbReference type="InterPro" id="IPR050938">
    <property type="entry name" value="Collagen_Structural_Proteins"/>
</dbReference>
<feature type="region of interest" description="Disordered" evidence="1">
    <location>
        <begin position="157"/>
        <end position="278"/>
    </location>
</feature>
<comment type="caution">
    <text evidence="2">The sequence shown here is derived from an EMBL/GenBank/DDBJ whole genome shotgun (WGS) entry which is preliminary data.</text>
</comment>
<evidence type="ECO:0000256" key="1">
    <source>
        <dbReference type="SAM" id="MobiDB-lite"/>
    </source>
</evidence>
<sequence>MKKLNLLDQSPSFKVNDTGTIIPFNAFENNQPFGVTENETSVFRIKNDMGFLKSVNATSTAGGYIFQLNTKDLVDLVSGTYEIELAVTDTQTNEELIFPDTGFCSFNITNSALTVTGTQIPTMSLDSFKQQLEQYVQNQTTDKLKKIEDDFQAYVENVKQGPKGDKGDTGERGETGPQGEQGPTGPQGPKGDTGEQGIQGPKGDNGVTPTVSVGTVNTVSSSTPASVTNSGSGSNVVLDFNIPQGEQGSQGEQGPAGSDFNLTWTDKGNLPKSNEQSGDNSWLRLLLSNNFIYLHGWINNGKANKGFLTFTIDTGIVHRIGNTGALYTSITSDSDYYTATASNTGGVLKLDLASGQVTINSAASTGGYRIDWLIPLFNINLT</sequence>
<feature type="compositionally biased region" description="Polar residues" evidence="1">
    <location>
        <begin position="260"/>
        <end position="278"/>
    </location>
</feature>
<protein>
    <submittedName>
        <fullName evidence="2">Collagen-like protein</fullName>
    </submittedName>
</protein>
<dbReference type="EMBL" id="JADIMP010000020">
    <property type="protein sequence ID" value="MBO8441016.1"/>
    <property type="molecule type" value="Genomic_DNA"/>
</dbReference>
<reference evidence="2" key="2">
    <citation type="journal article" date="2021" name="PeerJ">
        <title>Extensive microbial diversity within the chicken gut microbiome revealed by metagenomics and culture.</title>
        <authorList>
            <person name="Gilroy R."/>
            <person name="Ravi A."/>
            <person name="Getino M."/>
            <person name="Pursley I."/>
            <person name="Horton D.L."/>
            <person name="Alikhan N.F."/>
            <person name="Baker D."/>
            <person name="Gharbi K."/>
            <person name="Hall N."/>
            <person name="Watson M."/>
            <person name="Adriaenssens E.M."/>
            <person name="Foster-Nyarko E."/>
            <person name="Jarju S."/>
            <person name="Secka A."/>
            <person name="Antonio M."/>
            <person name="Oren A."/>
            <person name="Chaudhuri R.R."/>
            <person name="La Ragione R."/>
            <person name="Hildebrand F."/>
            <person name="Pallen M.J."/>
        </authorList>
    </citation>
    <scope>NUCLEOTIDE SEQUENCE</scope>
    <source>
        <strain evidence="2">C6-149</strain>
    </source>
</reference>
<feature type="compositionally biased region" description="Basic and acidic residues" evidence="1">
    <location>
        <begin position="162"/>
        <end position="174"/>
    </location>
</feature>
<accession>A0A9D9H7I6</accession>
<reference evidence="2" key="1">
    <citation type="submission" date="2020-10" db="EMBL/GenBank/DDBJ databases">
        <authorList>
            <person name="Gilroy R."/>
        </authorList>
    </citation>
    <scope>NUCLEOTIDE SEQUENCE</scope>
    <source>
        <strain evidence="2">C6-149</strain>
    </source>
</reference>
<dbReference type="Pfam" id="PF01391">
    <property type="entry name" value="Collagen"/>
    <property type="match status" value="1"/>
</dbReference>
<dbReference type="PANTHER" id="PTHR37456">
    <property type="entry name" value="SI:CH211-266K2.1"/>
    <property type="match status" value="1"/>
</dbReference>
<feature type="compositionally biased region" description="Low complexity" evidence="1">
    <location>
        <begin position="205"/>
        <end position="258"/>
    </location>
</feature>
<dbReference type="Proteomes" id="UP000823614">
    <property type="component" value="Unassembled WGS sequence"/>
</dbReference>
<evidence type="ECO:0000313" key="2">
    <source>
        <dbReference type="EMBL" id="MBO8441016.1"/>
    </source>
</evidence>
<dbReference type="AlphaFoldDB" id="A0A9D9H7I6"/>
<feature type="compositionally biased region" description="Low complexity" evidence="1">
    <location>
        <begin position="175"/>
        <end position="190"/>
    </location>
</feature>
<dbReference type="PANTHER" id="PTHR37456:SF6">
    <property type="entry name" value="COLLAGEN ALPHA-1(XXIII) CHAIN-LIKE ISOFORM X2"/>
    <property type="match status" value="1"/>
</dbReference>
<dbReference type="InterPro" id="IPR008160">
    <property type="entry name" value="Collagen"/>
</dbReference>
<evidence type="ECO:0000313" key="3">
    <source>
        <dbReference type="Proteomes" id="UP000823614"/>
    </source>
</evidence>
<gene>
    <name evidence="2" type="ORF">IAA89_00995</name>
</gene>
<name>A0A9D9H7I6_9LACO</name>
<proteinExistence type="predicted"/>